<dbReference type="Gene3D" id="3.40.1410.10">
    <property type="entry name" value="Chorismate lyase-like"/>
    <property type="match status" value="1"/>
</dbReference>
<dbReference type="Proteomes" id="UP000579605">
    <property type="component" value="Unassembled WGS sequence"/>
</dbReference>
<evidence type="ECO:0000259" key="4">
    <source>
        <dbReference type="PROSITE" id="PS50949"/>
    </source>
</evidence>
<organism evidence="5 6">
    <name type="scientific">Actinopolymorpha rutila</name>
    <dbReference type="NCBI Taxonomy" id="446787"/>
    <lineage>
        <taxon>Bacteria</taxon>
        <taxon>Bacillati</taxon>
        <taxon>Actinomycetota</taxon>
        <taxon>Actinomycetes</taxon>
        <taxon>Propionibacteriales</taxon>
        <taxon>Actinopolymorphaceae</taxon>
        <taxon>Actinopolymorpha</taxon>
    </lineage>
</organism>
<gene>
    <name evidence="5" type="ORF">F4554_002209</name>
</gene>
<keyword evidence="1" id="KW-0805">Transcription regulation</keyword>
<dbReference type="InterPro" id="IPR036390">
    <property type="entry name" value="WH_DNA-bd_sf"/>
</dbReference>
<dbReference type="InterPro" id="IPR050679">
    <property type="entry name" value="Bact_HTH_transcr_reg"/>
</dbReference>
<dbReference type="PANTHER" id="PTHR44846">
    <property type="entry name" value="MANNOSYL-D-GLYCERATE TRANSPORT/METABOLISM SYSTEM REPRESSOR MNGR-RELATED"/>
    <property type="match status" value="1"/>
</dbReference>
<name>A0A852Z981_9ACTN</name>
<sequence>MPIEDETISGGSSGRYWTMSRTRHEIDPSTLTTGALSAGRPKGHQLRKILEDLAGRLPPGALLPSERVLADHFEISRTTVRQEIQRLVTDGVLFRRHGHGTVVAEPRPAHTDLLTSFSRDMRARGLSPGSRVLSSSVEPAGPRMAARLEVEPGSAVLHLVRLRTADGDPMARESTDVSLARFPGLDEVEWERQSLFDTLEERFGVRPATSEARILAVLPEPHDAELLEVGSDQPCLLIEAVTRDGAGQVLEAERSLYRGDRYDVLARARTAADQHHDGLAGCNGRRVRQKAT</sequence>
<comment type="caution">
    <text evidence="5">The sequence shown here is derived from an EMBL/GenBank/DDBJ whole genome shotgun (WGS) entry which is preliminary data.</text>
</comment>
<dbReference type="Pfam" id="PF00392">
    <property type="entry name" value="GntR"/>
    <property type="match status" value="1"/>
</dbReference>
<dbReference type="SUPFAM" id="SSF46785">
    <property type="entry name" value="Winged helix' DNA-binding domain"/>
    <property type="match status" value="1"/>
</dbReference>
<feature type="domain" description="HTH gntR-type" evidence="4">
    <location>
        <begin position="39"/>
        <end position="106"/>
    </location>
</feature>
<dbReference type="Gene3D" id="1.10.10.10">
    <property type="entry name" value="Winged helix-like DNA-binding domain superfamily/Winged helix DNA-binding domain"/>
    <property type="match status" value="1"/>
</dbReference>
<accession>A0A852Z981</accession>
<dbReference type="InterPro" id="IPR000524">
    <property type="entry name" value="Tscrpt_reg_HTH_GntR"/>
</dbReference>
<dbReference type="InterPro" id="IPR028978">
    <property type="entry name" value="Chorismate_lyase_/UTRA_dom_sf"/>
</dbReference>
<dbReference type="PANTHER" id="PTHR44846:SF1">
    <property type="entry name" value="MANNOSYL-D-GLYCERATE TRANSPORT_METABOLISM SYSTEM REPRESSOR MNGR-RELATED"/>
    <property type="match status" value="1"/>
</dbReference>
<evidence type="ECO:0000256" key="1">
    <source>
        <dbReference type="ARBA" id="ARBA00023015"/>
    </source>
</evidence>
<dbReference type="EMBL" id="JACBZH010000001">
    <property type="protein sequence ID" value="NYH89571.1"/>
    <property type="molecule type" value="Genomic_DNA"/>
</dbReference>
<proteinExistence type="predicted"/>
<keyword evidence="2" id="KW-0238">DNA-binding</keyword>
<evidence type="ECO:0000256" key="3">
    <source>
        <dbReference type="ARBA" id="ARBA00023163"/>
    </source>
</evidence>
<keyword evidence="6" id="KW-1185">Reference proteome</keyword>
<dbReference type="GO" id="GO:0003700">
    <property type="term" value="F:DNA-binding transcription factor activity"/>
    <property type="evidence" value="ECO:0007669"/>
    <property type="project" value="InterPro"/>
</dbReference>
<dbReference type="InterPro" id="IPR036388">
    <property type="entry name" value="WH-like_DNA-bd_sf"/>
</dbReference>
<dbReference type="InterPro" id="IPR011663">
    <property type="entry name" value="UTRA"/>
</dbReference>
<dbReference type="PRINTS" id="PR00035">
    <property type="entry name" value="HTHGNTR"/>
</dbReference>
<dbReference type="PROSITE" id="PS50949">
    <property type="entry name" value="HTH_GNTR"/>
    <property type="match status" value="1"/>
</dbReference>
<dbReference type="GO" id="GO:0003677">
    <property type="term" value="F:DNA binding"/>
    <property type="evidence" value="ECO:0007669"/>
    <property type="project" value="UniProtKB-KW"/>
</dbReference>
<evidence type="ECO:0000313" key="5">
    <source>
        <dbReference type="EMBL" id="NYH89571.1"/>
    </source>
</evidence>
<dbReference type="GO" id="GO:0045892">
    <property type="term" value="P:negative regulation of DNA-templated transcription"/>
    <property type="evidence" value="ECO:0007669"/>
    <property type="project" value="TreeGrafter"/>
</dbReference>
<protein>
    <submittedName>
        <fullName evidence="5">GntR family transcriptional regulator</fullName>
    </submittedName>
</protein>
<dbReference type="SUPFAM" id="SSF64288">
    <property type="entry name" value="Chorismate lyase-like"/>
    <property type="match status" value="1"/>
</dbReference>
<dbReference type="SMART" id="SM00866">
    <property type="entry name" value="UTRA"/>
    <property type="match status" value="1"/>
</dbReference>
<dbReference type="AlphaFoldDB" id="A0A852Z981"/>
<evidence type="ECO:0000256" key="2">
    <source>
        <dbReference type="ARBA" id="ARBA00023125"/>
    </source>
</evidence>
<dbReference type="SMART" id="SM00345">
    <property type="entry name" value="HTH_GNTR"/>
    <property type="match status" value="1"/>
</dbReference>
<dbReference type="CDD" id="cd07377">
    <property type="entry name" value="WHTH_GntR"/>
    <property type="match status" value="1"/>
</dbReference>
<reference evidence="5 6" key="1">
    <citation type="submission" date="2020-07" db="EMBL/GenBank/DDBJ databases">
        <title>Sequencing the genomes of 1000 actinobacteria strains.</title>
        <authorList>
            <person name="Klenk H.-P."/>
        </authorList>
    </citation>
    <scope>NUCLEOTIDE SEQUENCE [LARGE SCALE GENOMIC DNA]</scope>
    <source>
        <strain evidence="5 6">DSM 18448</strain>
    </source>
</reference>
<dbReference type="Pfam" id="PF07702">
    <property type="entry name" value="UTRA"/>
    <property type="match status" value="1"/>
</dbReference>
<evidence type="ECO:0000313" key="6">
    <source>
        <dbReference type="Proteomes" id="UP000579605"/>
    </source>
</evidence>
<keyword evidence="3" id="KW-0804">Transcription</keyword>